<reference evidence="4 5" key="1">
    <citation type="journal article" date="2017" name="Front. Microbiol.">
        <title>Genomics reveals a unique clone of Burkholderia cenocepacia harbouring an actively excising novel genomic island.</title>
        <authorList>
            <person name="Patil P."/>
            <person name="Mali S."/>
            <person name="Midha S."/>
            <person name="Gautam V."/>
            <person name="Dash L."/>
            <person name="Kumar S."/>
            <person name="Shastri J."/>
            <person name="Singhal L."/>
            <person name="Patil P.B."/>
        </authorList>
    </citation>
    <scope>NUCLEOTIDE SEQUENCE [LARGE SCALE GENOMIC DNA]</scope>
    <source>
        <strain evidence="4 5">BC-19</strain>
    </source>
</reference>
<comment type="caution">
    <text evidence="4">The sequence shown here is derived from an EMBL/GenBank/DDBJ whole genome shotgun (WGS) entry which is preliminary data.</text>
</comment>
<reference evidence="4 5" key="2">
    <citation type="journal article" date="2017" name="Front. Microbiol.">
        <title>Genomics Reveals a Unique Clone of Burkholderia cenocepacia Harboring an Actively Excising Novel Genomic Island.</title>
        <authorList>
            <person name="Patil P.P."/>
            <person name="Mali S."/>
            <person name="Midha S."/>
            <person name="Gautam V."/>
            <person name="Dash L."/>
            <person name="Kumar S."/>
            <person name="Shastri J."/>
            <person name="Singhal L."/>
            <person name="Patil P.B."/>
        </authorList>
    </citation>
    <scope>NUCLEOTIDE SEQUENCE [LARGE SCALE GENOMIC DNA]</scope>
    <source>
        <strain evidence="4 5">BC-19</strain>
    </source>
</reference>
<evidence type="ECO:0000256" key="1">
    <source>
        <dbReference type="ARBA" id="ARBA00006739"/>
    </source>
</evidence>
<evidence type="ECO:0000313" key="5">
    <source>
        <dbReference type="Proteomes" id="UP000191686"/>
    </source>
</evidence>
<dbReference type="EMBL" id="JYMX02000004">
    <property type="protein sequence ID" value="MCW3711126.1"/>
    <property type="molecule type" value="Genomic_DNA"/>
</dbReference>
<dbReference type="PANTHER" id="PTHR43179">
    <property type="entry name" value="RHAMNOSYLTRANSFERASE WBBL"/>
    <property type="match status" value="1"/>
</dbReference>
<dbReference type="PANTHER" id="PTHR43179:SF12">
    <property type="entry name" value="GALACTOFURANOSYLTRANSFERASE GLFT2"/>
    <property type="match status" value="1"/>
</dbReference>
<dbReference type="Proteomes" id="UP000191686">
    <property type="component" value="Unassembled WGS sequence"/>
</dbReference>
<evidence type="ECO:0000256" key="2">
    <source>
        <dbReference type="ARBA" id="ARBA00022676"/>
    </source>
</evidence>
<evidence type="ECO:0000256" key="3">
    <source>
        <dbReference type="ARBA" id="ARBA00022679"/>
    </source>
</evidence>
<accession>A0ABD4U9N4</accession>
<evidence type="ECO:0000313" key="4">
    <source>
        <dbReference type="EMBL" id="MCW3711126.1"/>
    </source>
</evidence>
<proteinExistence type="inferred from homology"/>
<keyword evidence="2" id="KW-0328">Glycosyltransferase</keyword>
<name>A0ABD4U9N4_9BURK</name>
<sequence length="299" mass="33729">MTAIKIQVQSILFNNEPADIKRALEAINRAAHILRGKRDVVVDVAYGDCSPGQACLSPGDVREMGAMLTCGVFHYTYFNANLGSAEGHNRLAAGVKDGYLLIQNPDVIGESSYLIHLLEAFDDPECGMSEARQLPIEHPKDYDSKTGNTSWATTACALIPVELFVKVSGFDSKVFFLYCDDVDFSWRVRLADRKVVFQPAAVVFHDKRLKKDGSWNPSNAERYYSIEAALLMAHKYSRPQRVEEILQMCDHLSSDDVFSKAAARFRELRQNGKLPQALDREHRVSEFYGDDYARHRFVI</sequence>
<comment type="similarity">
    <text evidence="1">Belongs to the glycosyltransferase 2 family.</text>
</comment>
<dbReference type="GO" id="GO:0016757">
    <property type="term" value="F:glycosyltransferase activity"/>
    <property type="evidence" value="ECO:0007669"/>
    <property type="project" value="UniProtKB-KW"/>
</dbReference>
<dbReference type="AlphaFoldDB" id="A0ABD4U9N4"/>
<protein>
    <submittedName>
        <fullName evidence="4">Glycosyltransferase family 2 protein</fullName>
    </submittedName>
</protein>
<dbReference type="InterPro" id="IPR029044">
    <property type="entry name" value="Nucleotide-diphossugar_trans"/>
</dbReference>
<dbReference type="RefSeq" id="WP_256870252.1">
    <property type="nucleotide sequence ID" value="NZ_JYMX02000004.1"/>
</dbReference>
<gene>
    <name evidence="4" type="ORF">UE95_007475</name>
</gene>
<organism evidence="4 5">
    <name type="scientific">Burkholderia cenocepacia</name>
    <dbReference type="NCBI Taxonomy" id="95486"/>
    <lineage>
        <taxon>Bacteria</taxon>
        <taxon>Pseudomonadati</taxon>
        <taxon>Pseudomonadota</taxon>
        <taxon>Betaproteobacteria</taxon>
        <taxon>Burkholderiales</taxon>
        <taxon>Burkholderiaceae</taxon>
        <taxon>Burkholderia</taxon>
        <taxon>Burkholderia cepacia complex</taxon>
    </lineage>
</organism>
<dbReference type="SUPFAM" id="SSF53448">
    <property type="entry name" value="Nucleotide-diphospho-sugar transferases"/>
    <property type="match status" value="1"/>
</dbReference>
<dbReference type="Gene3D" id="3.90.550.10">
    <property type="entry name" value="Spore Coat Polysaccharide Biosynthesis Protein SpsA, Chain A"/>
    <property type="match status" value="1"/>
</dbReference>
<keyword evidence="3" id="KW-0808">Transferase</keyword>